<dbReference type="Gene3D" id="3.40.50.1240">
    <property type="entry name" value="Phosphoglycerate mutase-like"/>
    <property type="match status" value="1"/>
</dbReference>
<dbReference type="PANTHER" id="PTHR47623:SF1">
    <property type="entry name" value="OS09G0287300 PROTEIN"/>
    <property type="match status" value="1"/>
</dbReference>
<reference evidence="2 3" key="1">
    <citation type="submission" date="2020-07" db="EMBL/GenBank/DDBJ databases">
        <title>Sequencing the genomes of 1000 actinobacteria strains.</title>
        <authorList>
            <person name="Klenk H.-P."/>
        </authorList>
    </citation>
    <scope>NUCLEOTIDE SEQUENCE [LARGE SCALE GENOMIC DNA]</scope>
    <source>
        <strain evidence="2 3">DSM 23819</strain>
    </source>
</reference>
<comment type="caution">
    <text evidence="2">The sequence shown here is derived from an EMBL/GenBank/DDBJ whole genome shotgun (WGS) entry which is preliminary data.</text>
</comment>
<dbReference type="RefSeq" id="WP_343047667.1">
    <property type="nucleotide sequence ID" value="NZ_JACCAA010000001.1"/>
</dbReference>
<name>A0A7Y9RYN1_9ACTN</name>
<evidence type="ECO:0000256" key="1">
    <source>
        <dbReference type="SAM" id="MobiDB-lite"/>
    </source>
</evidence>
<sequence>MNTTSRRLALMRHAKAVPSAPEDHARDLTSSGRESAREVGEWLVSSGFRPGRALVSDAARTSATWEEVSGAAGYDCPADVTQALYTAEPDTALDLIRAVDDEVTTLIVVGHNPTISFLAQLLDSGDGDPAAGASMMIGFPPASVALFDFDGAWADLAPTGATLTEFRPAVRE</sequence>
<dbReference type="EMBL" id="JACCAA010000001">
    <property type="protein sequence ID" value="NYG57724.1"/>
    <property type="molecule type" value="Genomic_DNA"/>
</dbReference>
<dbReference type="EC" id="3.1.3.-" evidence="2"/>
<protein>
    <submittedName>
        <fullName evidence="2">Phosphohistidine phosphatase</fullName>
        <ecNumber evidence="2">3.1.3.-</ecNumber>
    </submittedName>
</protein>
<proteinExistence type="predicted"/>
<dbReference type="SMART" id="SM00855">
    <property type="entry name" value="PGAM"/>
    <property type="match status" value="1"/>
</dbReference>
<organism evidence="2 3">
    <name type="scientific">Nocardioides daedukensis</name>
    <dbReference type="NCBI Taxonomy" id="634462"/>
    <lineage>
        <taxon>Bacteria</taxon>
        <taxon>Bacillati</taxon>
        <taxon>Actinomycetota</taxon>
        <taxon>Actinomycetes</taxon>
        <taxon>Propionibacteriales</taxon>
        <taxon>Nocardioidaceae</taxon>
        <taxon>Nocardioides</taxon>
    </lineage>
</organism>
<accession>A0A7Y9RYN1</accession>
<dbReference type="InterPro" id="IPR013078">
    <property type="entry name" value="His_Pase_superF_clade-1"/>
</dbReference>
<feature type="region of interest" description="Disordered" evidence="1">
    <location>
        <begin position="13"/>
        <end position="34"/>
    </location>
</feature>
<dbReference type="PANTHER" id="PTHR47623">
    <property type="entry name" value="OS09G0287300 PROTEIN"/>
    <property type="match status" value="1"/>
</dbReference>
<dbReference type="GO" id="GO:0016787">
    <property type="term" value="F:hydrolase activity"/>
    <property type="evidence" value="ECO:0007669"/>
    <property type="project" value="UniProtKB-KW"/>
</dbReference>
<evidence type="ECO:0000313" key="3">
    <source>
        <dbReference type="Proteomes" id="UP000540656"/>
    </source>
</evidence>
<dbReference type="AlphaFoldDB" id="A0A7Y9RYN1"/>
<dbReference type="SUPFAM" id="SSF53254">
    <property type="entry name" value="Phosphoglycerate mutase-like"/>
    <property type="match status" value="1"/>
</dbReference>
<gene>
    <name evidence="2" type="ORF">BJ980_000647</name>
</gene>
<dbReference type="Proteomes" id="UP000540656">
    <property type="component" value="Unassembled WGS sequence"/>
</dbReference>
<keyword evidence="2" id="KW-0378">Hydrolase</keyword>
<dbReference type="CDD" id="cd07040">
    <property type="entry name" value="HP"/>
    <property type="match status" value="1"/>
</dbReference>
<dbReference type="InterPro" id="IPR029033">
    <property type="entry name" value="His_PPase_superfam"/>
</dbReference>
<evidence type="ECO:0000313" key="2">
    <source>
        <dbReference type="EMBL" id="NYG57724.1"/>
    </source>
</evidence>
<keyword evidence="3" id="KW-1185">Reference proteome</keyword>